<name>A0ABD5WZ95_9EURY</name>
<dbReference type="Proteomes" id="UP001596388">
    <property type="component" value="Unassembled WGS sequence"/>
</dbReference>
<dbReference type="PANTHER" id="PTHR34236">
    <property type="entry name" value="DIMETHYL SULFOXIDE REDUCTASE TRANSCRIPTIONAL ACTIVATOR"/>
    <property type="match status" value="1"/>
</dbReference>
<evidence type="ECO:0000256" key="1">
    <source>
        <dbReference type="ARBA" id="ARBA00023015"/>
    </source>
</evidence>
<evidence type="ECO:0000256" key="2">
    <source>
        <dbReference type="ARBA" id="ARBA00023163"/>
    </source>
</evidence>
<feature type="domain" description="Bacterioopsin transcriptional activator GAF and HTH associated" evidence="4">
    <location>
        <begin position="6"/>
        <end position="140"/>
    </location>
</feature>
<gene>
    <name evidence="5" type="ORF">ACFQKD_05955</name>
</gene>
<keyword evidence="6" id="KW-1185">Reference proteome</keyword>
<dbReference type="InterPro" id="IPR031803">
    <property type="entry name" value="BAT_GAF/HTH-assoc"/>
</dbReference>
<dbReference type="PANTHER" id="PTHR34236:SF1">
    <property type="entry name" value="DIMETHYL SULFOXIDE REDUCTASE TRANSCRIPTIONAL ACTIVATOR"/>
    <property type="match status" value="1"/>
</dbReference>
<dbReference type="Pfam" id="PF15915">
    <property type="entry name" value="BAT"/>
    <property type="match status" value="1"/>
</dbReference>
<dbReference type="GeneID" id="79269262"/>
<keyword evidence="1" id="KW-0805">Transcription regulation</keyword>
<keyword evidence="2" id="KW-0804">Transcription</keyword>
<sequence length="221" mass="24864">MAVIAEFTVEPEQFVLGQVLARASDIEVEMERVVPSSQRVMPYIWVHAPDLDAFESDIKASTYVDEVIALDVLDDRALYRVEWSEDVRSLIYAMAEFDATILEANSSGRWFFRIRFEDRSRVAEFNEFLIDRGIDITMTRLYTLHGGEDSGEPFGLTEAQQRALAVAIEHGYFEVPRRTTLSDLAGELGVSEQSMSETIRRGVNNVLQHTVASGQSPPGNL</sequence>
<organism evidence="5 6">
    <name type="scientific">Halobaculum marinum</name>
    <dbReference type="NCBI Taxonomy" id="3031996"/>
    <lineage>
        <taxon>Archaea</taxon>
        <taxon>Methanobacteriati</taxon>
        <taxon>Methanobacteriota</taxon>
        <taxon>Stenosarchaea group</taxon>
        <taxon>Halobacteria</taxon>
        <taxon>Halobacteriales</taxon>
        <taxon>Haloferacaceae</taxon>
        <taxon>Halobaculum</taxon>
    </lineage>
</organism>
<dbReference type="InterPro" id="IPR007050">
    <property type="entry name" value="HTH_bacterioopsin"/>
</dbReference>
<protein>
    <submittedName>
        <fullName evidence="5">Helix-turn-helix domain-containing protein</fullName>
    </submittedName>
</protein>
<comment type="caution">
    <text evidence="5">The sequence shown here is derived from an EMBL/GenBank/DDBJ whole genome shotgun (WGS) entry which is preliminary data.</text>
</comment>
<evidence type="ECO:0000313" key="6">
    <source>
        <dbReference type="Proteomes" id="UP001596388"/>
    </source>
</evidence>
<evidence type="ECO:0000259" key="4">
    <source>
        <dbReference type="Pfam" id="PF15915"/>
    </source>
</evidence>
<dbReference type="Pfam" id="PF04967">
    <property type="entry name" value="HTH_10"/>
    <property type="match status" value="1"/>
</dbReference>
<reference evidence="5 6" key="1">
    <citation type="journal article" date="2019" name="Int. J. Syst. Evol. Microbiol.">
        <title>The Global Catalogue of Microorganisms (GCM) 10K type strain sequencing project: providing services to taxonomists for standard genome sequencing and annotation.</title>
        <authorList>
            <consortium name="The Broad Institute Genomics Platform"/>
            <consortium name="The Broad Institute Genome Sequencing Center for Infectious Disease"/>
            <person name="Wu L."/>
            <person name="Ma J."/>
        </authorList>
    </citation>
    <scope>NUCLEOTIDE SEQUENCE [LARGE SCALE GENOMIC DNA]</scope>
    <source>
        <strain evidence="5 6">DT55</strain>
    </source>
</reference>
<accession>A0ABD5WZ95</accession>
<evidence type="ECO:0000259" key="3">
    <source>
        <dbReference type="Pfam" id="PF04967"/>
    </source>
</evidence>
<feature type="domain" description="HTH bat-type" evidence="3">
    <location>
        <begin position="156"/>
        <end position="207"/>
    </location>
</feature>
<dbReference type="RefSeq" id="WP_276238698.1">
    <property type="nucleotide sequence ID" value="NZ_CP119989.1"/>
</dbReference>
<dbReference type="EMBL" id="JBHTAG010000002">
    <property type="protein sequence ID" value="MFC7096844.1"/>
    <property type="molecule type" value="Genomic_DNA"/>
</dbReference>
<proteinExistence type="predicted"/>
<dbReference type="AlphaFoldDB" id="A0ABD5WZ95"/>
<evidence type="ECO:0000313" key="5">
    <source>
        <dbReference type="EMBL" id="MFC7096844.1"/>
    </source>
</evidence>